<feature type="region of interest" description="Disordered" evidence="3">
    <location>
        <begin position="1221"/>
        <end position="1247"/>
    </location>
</feature>
<evidence type="ECO:0000313" key="6">
    <source>
        <dbReference type="Proteomes" id="UP000655225"/>
    </source>
</evidence>
<dbReference type="InterPro" id="IPR054549">
    <property type="entry name" value="UVB_sens_RUS_dom"/>
</dbReference>
<name>A0A834ZNI7_TETSI</name>
<keyword evidence="2" id="KW-0067">ATP-binding</keyword>
<dbReference type="Proteomes" id="UP000655225">
    <property type="component" value="Unassembled WGS sequence"/>
</dbReference>
<keyword evidence="6" id="KW-1185">Reference proteome</keyword>
<proteinExistence type="predicted"/>
<dbReference type="PROSITE" id="PS50011">
    <property type="entry name" value="PROTEIN_KINASE_DOM"/>
    <property type="match status" value="1"/>
</dbReference>
<evidence type="ECO:0000259" key="4">
    <source>
        <dbReference type="PROSITE" id="PS50011"/>
    </source>
</evidence>
<evidence type="ECO:0000313" key="5">
    <source>
        <dbReference type="EMBL" id="KAF8410600.1"/>
    </source>
</evidence>
<comment type="caution">
    <text evidence="5">The sequence shown here is derived from an EMBL/GenBank/DDBJ whole genome shotgun (WGS) entry which is preliminary data.</text>
</comment>
<feature type="compositionally biased region" description="Low complexity" evidence="3">
    <location>
        <begin position="1221"/>
        <end position="1232"/>
    </location>
</feature>
<dbReference type="Gene3D" id="3.30.200.20">
    <property type="entry name" value="Phosphorylase Kinase, domain 1"/>
    <property type="match status" value="1"/>
</dbReference>
<dbReference type="Pfam" id="PF07714">
    <property type="entry name" value="PK_Tyr_Ser-Thr"/>
    <property type="match status" value="1"/>
</dbReference>
<feature type="domain" description="Protein kinase" evidence="4">
    <location>
        <begin position="908"/>
        <end position="1210"/>
    </location>
</feature>
<dbReference type="InterPro" id="IPR011009">
    <property type="entry name" value="Kinase-like_dom_sf"/>
</dbReference>
<feature type="region of interest" description="Disordered" evidence="3">
    <location>
        <begin position="714"/>
        <end position="734"/>
    </location>
</feature>
<keyword evidence="1" id="KW-0547">Nucleotide-binding</keyword>
<protein>
    <recommendedName>
        <fullName evidence="4">Protein kinase domain-containing protein</fullName>
    </recommendedName>
</protein>
<dbReference type="InterPro" id="IPR000719">
    <property type="entry name" value="Prot_kinase_dom"/>
</dbReference>
<evidence type="ECO:0000256" key="1">
    <source>
        <dbReference type="ARBA" id="ARBA00022741"/>
    </source>
</evidence>
<evidence type="ECO:0000256" key="2">
    <source>
        <dbReference type="ARBA" id="ARBA00022840"/>
    </source>
</evidence>
<dbReference type="PANTHER" id="PTHR47989">
    <property type="entry name" value="OS01G0750732 PROTEIN"/>
    <property type="match status" value="1"/>
</dbReference>
<evidence type="ECO:0000256" key="3">
    <source>
        <dbReference type="SAM" id="MobiDB-lite"/>
    </source>
</evidence>
<dbReference type="OrthoDB" id="757296at2759"/>
<dbReference type="FunFam" id="3.30.200.20:FF:000162">
    <property type="entry name" value="Adenine nucleotide alpha hydrolase-like domain kinase"/>
    <property type="match status" value="1"/>
</dbReference>
<dbReference type="GO" id="GO:0005524">
    <property type="term" value="F:ATP binding"/>
    <property type="evidence" value="ECO:0007669"/>
    <property type="project" value="UniProtKB-KW"/>
</dbReference>
<reference evidence="5 6" key="1">
    <citation type="submission" date="2020-04" db="EMBL/GenBank/DDBJ databases">
        <title>Plant Genome Project.</title>
        <authorList>
            <person name="Zhang R.-G."/>
        </authorList>
    </citation>
    <scope>NUCLEOTIDE SEQUENCE [LARGE SCALE GENOMIC DNA]</scope>
    <source>
        <strain evidence="5">YNK0</strain>
        <tissue evidence="5">Leaf</tissue>
    </source>
</reference>
<dbReference type="Pfam" id="PF04884">
    <property type="entry name" value="UVB_sens_prot"/>
    <property type="match status" value="1"/>
</dbReference>
<gene>
    <name evidence="5" type="ORF">HHK36_003132</name>
</gene>
<dbReference type="InterPro" id="IPR001245">
    <property type="entry name" value="Ser-Thr/Tyr_kinase_cat_dom"/>
</dbReference>
<dbReference type="PANTHER" id="PTHR47989:SF14">
    <property type="entry name" value="INACTIVE PROTEIN KINASE SELMODRAFT_444075"/>
    <property type="match status" value="1"/>
</dbReference>
<dbReference type="Gene3D" id="1.10.510.10">
    <property type="entry name" value="Transferase(Phosphotransferase) domain 1"/>
    <property type="match status" value="1"/>
</dbReference>
<accession>A0A834ZNI7</accession>
<dbReference type="OMA" id="WKTHETH"/>
<dbReference type="SUPFAM" id="SSF56112">
    <property type="entry name" value="Protein kinase-like (PK-like)"/>
    <property type="match status" value="1"/>
</dbReference>
<organism evidence="5 6">
    <name type="scientific">Tetracentron sinense</name>
    <name type="common">Spur-leaf</name>
    <dbReference type="NCBI Taxonomy" id="13715"/>
    <lineage>
        <taxon>Eukaryota</taxon>
        <taxon>Viridiplantae</taxon>
        <taxon>Streptophyta</taxon>
        <taxon>Embryophyta</taxon>
        <taxon>Tracheophyta</taxon>
        <taxon>Spermatophyta</taxon>
        <taxon>Magnoliopsida</taxon>
        <taxon>Trochodendrales</taxon>
        <taxon>Trochodendraceae</taxon>
        <taxon>Tetracentron</taxon>
    </lineage>
</organism>
<dbReference type="EMBL" id="JABCRI010000002">
    <property type="protein sequence ID" value="KAF8410600.1"/>
    <property type="molecule type" value="Genomic_DNA"/>
</dbReference>
<sequence length="1247" mass="139905">MQSAFYITSDSSRLQIPWKTHETHSIIQNPNFKKRKLTLKTPSLSYSLRASCEYEIEETGREKRLPTTERLPVTIRRSGRVSRYFWDGTYLQLVCFDGNASNSFAFDDGLSKFFQFCSSRVRNFFIPQQVHGNYMDYVKWKFLHRVFSSALQVLATQAMFRAIGVGYSRSLPSAAALNWVLKDGLGRLCRCIYTASLASAFDTNLKRVRFSTSILFSLSIGVELLTPAFPQHFLLLATVANIAKQISLACYLATSSAVHRSFAIVDNLGEVSAKAQIQTVCFDNLGLMLAALLNILCKNSQRLQAGLPFVVYPIFSAIDLFGIYQGLKHVHLQTLTKVGLVHFYFSTPHLLDLYVQDRLEFILDTWIQLGFVPSPAEVSKEEGLDFLWSKGEAWQSTMANQNWMRRYEESDAEVVYVDNAVIESQGLVLHLHGDLRRGKIFFFAYMKEQALQISSWVCFRSRWEHILEASDASDSVHREWFKLVEDSKSETERPLLSLFTSLIFMWPELDGTMFPAEINPTYIGKGGPKGNQHSVITVSEKVIVAVRAEKEISKTALAWALTHVVRPGDCITLLAVLSGEKKGRKLWSFPRLTGDCGSSHREISPDRICQISESCSQLVLQFHDKNEVSVRIKVVPAGAVADESKKAGANWVVLDKQLKQEEKHCMEELHCNIVVMKRSQPKVLRLNLGGSDELQTPFFSAPSSPELNFTRIKHSTPVSSPEDPRSSITRTNTEEVSVSSLDTVTSPFFVCEQNPLFEGLEKVKATPIHERVDSDDPVTAFDLEGEDLIPHPTNSTSSVTSNQDSVIWIPQNHIADEQTSITRNYKNTHNTKTPTSSTLLEKFVQFDRDTMVQRDYVFNSDVRDAVSLSRTSSTPPPLCSLCQHKGPVFGKPPRWYDYRELEEATDGFSEANFLAQGGFGSVHRGVLKDGQVVAVKLLKVAGSQGDAEFCREVSVLSCAQHRNVVMLLGFCIEASRRVLVYEYVCNGSLDFHLHGNLSFILCMYALYSNHGSRRTPLDWHSRLKIAIGAARGLRYLHEDCRVGCIAHRDMRPNNIFLTHDFEPLVGDFGLARWHSEWDIGAQTPSTGNLGYLAPEYAEGAQITEKSDVYAFGMVLVELITGRKTSDLTCCKGQQFPAEWCFPLVASEPSHIQAINLQLLDPCLALDQLHNFSHQLQAMARAASCCLRPDPESRPPMSKVLRILEGGDAVVPLGFDLKSVGSRSGHLHGLSSLPRIESRGRHSRRLSH</sequence>
<dbReference type="AlphaFoldDB" id="A0A834ZNI7"/>
<dbReference type="CDD" id="cd00293">
    <property type="entry name" value="USP-like"/>
    <property type="match status" value="1"/>
</dbReference>
<dbReference type="GO" id="GO:0004672">
    <property type="term" value="F:protein kinase activity"/>
    <property type="evidence" value="ECO:0007669"/>
    <property type="project" value="InterPro"/>
</dbReference>